<name>A0A1I4AGG1_9RHOB</name>
<reference evidence="2" key="1">
    <citation type="submission" date="2016-10" db="EMBL/GenBank/DDBJ databases">
        <authorList>
            <person name="Varghese N."/>
            <person name="Submissions S."/>
        </authorList>
    </citation>
    <scope>NUCLEOTIDE SEQUENCE [LARGE SCALE GENOMIC DNA]</scope>
    <source>
        <strain evidence="2">DSM 28453</strain>
    </source>
</reference>
<proteinExistence type="predicted"/>
<evidence type="ECO:0008006" key="3">
    <source>
        <dbReference type="Google" id="ProtNLM"/>
    </source>
</evidence>
<dbReference type="AlphaFoldDB" id="A0A1I4AGG1"/>
<evidence type="ECO:0000313" key="1">
    <source>
        <dbReference type="EMBL" id="SFK55565.1"/>
    </source>
</evidence>
<accession>A0A1I4AGG1</accession>
<dbReference type="EMBL" id="FOSZ01000001">
    <property type="protein sequence ID" value="SFK55565.1"/>
    <property type="molecule type" value="Genomic_DNA"/>
</dbReference>
<sequence>MMLTTSPGFAADDNVLPTKGDAIETFWKAKYWTIFKNSTRQSCFIEWRSENSVVQAGLTQMLDAGYLGAFVKNYEPAEGEHEIVISLNGNLYVGSSTTVSRTLSGGLKGGYIVFDNPKFTADLVEAREFIAFNDTAHAVTVKLKTPQNAINRAQDCMETF</sequence>
<keyword evidence="2" id="KW-1185">Reference proteome</keyword>
<dbReference type="Proteomes" id="UP000198851">
    <property type="component" value="Unassembled WGS sequence"/>
</dbReference>
<organism evidence="1 2">
    <name type="scientific">Shimia haliotis</name>
    <dbReference type="NCBI Taxonomy" id="1280847"/>
    <lineage>
        <taxon>Bacteria</taxon>
        <taxon>Pseudomonadati</taxon>
        <taxon>Pseudomonadota</taxon>
        <taxon>Alphaproteobacteria</taxon>
        <taxon>Rhodobacterales</taxon>
        <taxon>Roseobacteraceae</taxon>
    </lineage>
</organism>
<dbReference type="STRING" id="1280847.SAMN04488036_101369"/>
<gene>
    <name evidence="1" type="ORF">SAMN04488036_101369</name>
</gene>
<protein>
    <recommendedName>
        <fullName evidence="3">Invasion protein IalB, involved in pathogenesis</fullName>
    </recommendedName>
</protein>
<evidence type="ECO:0000313" key="2">
    <source>
        <dbReference type="Proteomes" id="UP000198851"/>
    </source>
</evidence>